<organism evidence="3 4">
    <name type="scientific">Wenjunlia tyrosinilytica</name>
    <dbReference type="NCBI Taxonomy" id="1544741"/>
    <lineage>
        <taxon>Bacteria</taxon>
        <taxon>Bacillati</taxon>
        <taxon>Actinomycetota</taxon>
        <taxon>Actinomycetes</taxon>
        <taxon>Kitasatosporales</taxon>
        <taxon>Streptomycetaceae</taxon>
        <taxon>Wenjunlia</taxon>
    </lineage>
</organism>
<accession>A0A918DVK9</accession>
<feature type="compositionally biased region" description="Low complexity" evidence="1">
    <location>
        <begin position="121"/>
        <end position="137"/>
    </location>
</feature>
<evidence type="ECO:0000256" key="1">
    <source>
        <dbReference type="SAM" id="MobiDB-lite"/>
    </source>
</evidence>
<feature type="transmembrane region" description="Helical" evidence="2">
    <location>
        <begin position="33"/>
        <end position="58"/>
    </location>
</feature>
<evidence type="ECO:0000313" key="3">
    <source>
        <dbReference type="EMBL" id="GGO84411.1"/>
    </source>
</evidence>
<keyword evidence="2" id="KW-0472">Membrane</keyword>
<reference evidence="3" key="2">
    <citation type="submission" date="2020-09" db="EMBL/GenBank/DDBJ databases">
        <authorList>
            <person name="Sun Q."/>
            <person name="Zhou Y."/>
        </authorList>
    </citation>
    <scope>NUCLEOTIDE SEQUENCE</scope>
    <source>
        <strain evidence="3">CGMCC 4.7201</strain>
    </source>
</reference>
<feature type="region of interest" description="Disordered" evidence="1">
    <location>
        <begin position="95"/>
        <end position="150"/>
    </location>
</feature>
<keyword evidence="2" id="KW-0812">Transmembrane</keyword>
<dbReference type="AlphaFoldDB" id="A0A918DVK9"/>
<protein>
    <submittedName>
        <fullName evidence="3">Uncharacterized protein</fullName>
    </submittedName>
</protein>
<dbReference type="EMBL" id="BMMS01000005">
    <property type="protein sequence ID" value="GGO84411.1"/>
    <property type="molecule type" value="Genomic_DNA"/>
</dbReference>
<sequence length="150" mass="15537">MGSTNEADGRDGRDGLCPSCCGATVMHPDRHPIAATVIAATVIVVAVIVVAVIVVAVIRRTWPLCRPGAGPGIPLKGAVASTKLTRCVSMGEWPGPIAARLPPGTDRAAGRRRPRHDPRPAARTAPPTWCAAPSGSPGRPPQPRGRRGRA</sequence>
<evidence type="ECO:0000313" key="4">
    <source>
        <dbReference type="Proteomes" id="UP000641932"/>
    </source>
</evidence>
<name>A0A918DVK9_9ACTN</name>
<comment type="caution">
    <text evidence="3">The sequence shown here is derived from an EMBL/GenBank/DDBJ whole genome shotgun (WGS) entry which is preliminary data.</text>
</comment>
<reference evidence="3" key="1">
    <citation type="journal article" date="2014" name="Int. J. Syst. Evol. Microbiol.">
        <title>Complete genome sequence of Corynebacterium casei LMG S-19264T (=DSM 44701T), isolated from a smear-ripened cheese.</title>
        <authorList>
            <consortium name="US DOE Joint Genome Institute (JGI-PGF)"/>
            <person name="Walter F."/>
            <person name="Albersmeier A."/>
            <person name="Kalinowski J."/>
            <person name="Ruckert C."/>
        </authorList>
    </citation>
    <scope>NUCLEOTIDE SEQUENCE</scope>
    <source>
        <strain evidence="3">CGMCC 4.7201</strain>
    </source>
</reference>
<keyword evidence="4" id="KW-1185">Reference proteome</keyword>
<keyword evidence="2" id="KW-1133">Transmembrane helix</keyword>
<dbReference type="Proteomes" id="UP000641932">
    <property type="component" value="Unassembled WGS sequence"/>
</dbReference>
<proteinExistence type="predicted"/>
<gene>
    <name evidence="3" type="ORF">GCM10012280_15830</name>
</gene>
<evidence type="ECO:0000256" key="2">
    <source>
        <dbReference type="SAM" id="Phobius"/>
    </source>
</evidence>